<protein>
    <recommendedName>
        <fullName evidence="5">Tail length tape measure protein</fullName>
    </recommendedName>
</protein>
<name>A0A917HJM9_9BACL</name>
<comment type="caution">
    <text evidence="3">The sequence shown here is derived from an EMBL/GenBank/DDBJ whole genome shotgun (WGS) entry which is preliminary data.</text>
</comment>
<feature type="transmembrane region" description="Helical" evidence="2">
    <location>
        <begin position="531"/>
        <end position="552"/>
    </location>
</feature>
<evidence type="ECO:0000256" key="1">
    <source>
        <dbReference type="SAM" id="MobiDB-lite"/>
    </source>
</evidence>
<dbReference type="EMBL" id="BMHY01000010">
    <property type="protein sequence ID" value="GGG81792.1"/>
    <property type="molecule type" value="Genomic_DNA"/>
</dbReference>
<dbReference type="Proteomes" id="UP000600247">
    <property type="component" value="Unassembled WGS sequence"/>
</dbReference>
<keyword evidence="2" id="KW-0472">Membrane</keyword>
<feature type="compositionally biased region" description="Basic and acidic residues" evidence="1">
    <location>
        <begin position="172"/>
        <end position="200"/>
    </location>
</feature>
<keyword evidence="2" id="KW-0812">Transmembrane</keyword>
<evidence type="ECO:0008006" key="5">
    <source>
        <dbReference type="Google" id="ProtNLM"/>
    </source>
</evidence>
<evidence type="ECO:0000313" key="3">
    <source>
        <dbReference type="EMBL" id="GGG81792.1"/>
    </source>
</evidence>
<feature type="transmembrane region" description="Helical" evidence="2">
    <location>
        <begin position="449"/>
        <end position="468"/>
    </location>
</feature>
<sequence length="764" mass="82267">MATNSAEAIKMSKALRAMAYAVNYTLQTLKTFEGQMNRNAKASDAFSNAQLKVIKSMNTTNNSMKRLETQAVKMETVGNVFDTIKFKISGANGELSKMKTAIGGNDKKVKTLLKSFDTGGKRIRSFVKVGEQISKITKAIQTSTTAQTKFNDVIKKGKDAAAKTKVGTAAKDAAEKTSEKEAGKAPPKSDGKGEEKDKKSGSASFAAGLKKMYGPIKKMLSMTFDGAIDQQKMKDQLMVTTDSAAQRSGVFEMVKQNALSSGQDVNKTFSGALSFMPLVSNTDQLDKLTQFSTRIAALSPTGEDPGASSTAMKSAMSGDFTDLSKQLQLPEKTVSDMLGNSKNMDSFLASFDKLLDKANMGEEKLTAMLKSPAVQLDMLKQQFKTSFADAGEGALAAISPLLTLLLDAFQSGKFQPFFDALNKGLTLGAELLASIGEKAMAFFDANKEFWPVILAFLPAVFVGLWALVAPVIAQALAWMAVNWPILLIMIAIGLLIAIFMQFGATAEQIVGFITGVFYALFAFIQNNVAYLWNALLAFAEFLFNIFVDPVYAIKKLFYDLVKNVGGFLGSIINAAIDGINALIDLSNKYLKTDFDTIGEFTMKAIDEMKPPTSNKDVLDLSSLRMEQVDIGEAFQKGDKAGKGFMAKTIDGVGDFKEKLNGQYPKDKAGAGAGPGLGVPAAGPDINRVGEVGKINDSVDITSEDLKTMRELAEMKNIQNFVTLQPSISVQTGDINNGYDIDTVIKRMEASLTNEIASSAEGVYA</sequence>
<feature type="transmembrane region" description="Helical" evidence="2">
    <location>
        <begin position="508"/>
        <end position="524"/>
    </location>
</feature>
<reference evidence="3 4" key="1">
    <citation type="journal article" date="2014" name="Int. J. Syst. Evol. Microbiol.">
        <title>Complete genome sequence of Corynebacterium casei LMG S-19264T (=DSM 44701T), isolated from a smear-ripened cheese.</title>
        <authorList>
            <consortium name="US DOE Joint Genome Institute (JGI-PGF)"/>
            <person name="Walter F."/>
            <person name="Albersmeier A."/>
            <person name="Kalinowski J."/>
            <person name="Ruckert C."/>
        </authorList>
    </citation>
    <scope>NUCLEOTIDE SEQUENCE [LARGE SCALE GENOMIC DNA]</scope>
    <source>
        <strain evidence="3 4">CGMCC 1.15286</strain>
    </source>
</reference>
<keyword evidence="4" id="KW-1185">Reference proteome</keyword>
<gene>
    <name evidence="3" type="ORF">GCM10010918_43840</name>
</gene>
<feature type="transmembrane region" description="Helical" evidence="2">
    <location>
        <begin position="480"/>
        <end position="502"/>
    </location>
</feature>
<dbReference type="AlphaFoldDB" id="A0A917HJM9"/>
<feature type="region of interest" description="Disordered" evidence="1">
    <location>
        <begin position="165"/>
        <end position="202"/>
    </location>
</feature>
<evidence type="ECO:0000313" key="4">
    <source>
        <dbReference type="Proteomes" id="UP000600247"/>
    </source>
</evidence>
<keyword evidence="2" id="KW-1133">Transmembrane helix</keyword>
<proteinExistence type="predicted"/>
<accession>A0A917HJM9</accession>
<dbReference type="RefSeq" id="WP_188891399.1">
    <property type="nucleotide sequence ID" value="NZ_BMHY01000010.1"/>
</dbReference>
<evidence type="ECO:0000256" key="2">
    <source>
        <dbReference type="SAM" id="Phobius"/>
    </source>
</evidence>
<organism evidence="3 4">
    <name type="scientific">Paenibacillus radicis</name>
    <name type="common">ex Gao et al. 2016</name>
    <dbReference type="NCBI Taxonomy" id="1737354"/>
    <lineage>
        <taxon>Bacteria</taxon>
        <taxon>Bacillati</taxon>
        <taxon>Bacillota</taxon>
        <taxon>Bacilli</taxon>
        <taxon>Bacillales</taxon>
        <taxon>Paenibacillaceae</taxon>
        <taxon>Paenibacillus</taxon>
    </lineage>
</organism>